<comment type="caution">
    <text evidence="1">The sequence shown here is derived from an EMBL/GenBank/DDBJ whole genome shotgun (WGS) entry which is preliminary data.</text>
</comment>
<sequence>MRCAIIAATFVAGVVSNPFAAGKPNRDANEQDCEVVWVTAPHEPPTVSTPASTTAPLTTPKPNPSSLESVPWSSLGSSSQPVSSQPAGSSPTKKTSQAQVPPKTTKATTAAPQATGTQKFPYPSGHTSVDGWDWSYSAPTQMTWTAPSGAFDSSAHTSSYVLSDGNGVATSTTTTKESACTAVPESYKQAALDPHNEHRAKHSANPLVWDDDLACIAQRQAESCIWNHLTYVSGGGYGQNLAGGADITGSVDMWYSEAPNFDPYYGQANPGGDFGSYGHFTQLVWAYTTSLGCATFDCGSGKEGVPNSATGDLTVCNYFAGGNMGGFYGVYVLPESGGW</sequence>
<organism evidence="1 2">
    <name type="scientific">Vermiconidia calcicola</name>
    <dbReference type="NCBI Taxonomy" id="1690605"/>
    <lineage>
        <taxon>Eukaryota</taxon>
        <taxon>Fungi</taxon>
        <taxon>Dikarya</taxon>
        <taxon>Ascomycota</taxon>
        <taxon>Pezizomycotina</taxon>
        <taxon>Dothideomycetes</taxon>
        <taxon>Dothideomycetidae</taxon>
        <taxon>Mycosphaerellales</taxon>
        <taxon>Extremaceae</taxon>
        <taxon>Vermiconidia</taxon>
    </lineage>
</organism>
<protein>
    <submittedName>
        <fullName evidence="1">Uncharacterized protein</fullName>
    </submittedName>
</protein>
<reference evidence="1" key="1">
    <citation type="submission" date="2023-07" db="EMBL/GenBank/DDBJ databases">
        <title>Black Yeasts Isolated from many extreme environments.</title>
        <authorList>
            <person name="Coleine C."/>
            <person name="Stajich J.E."/>
            <person name="Selbmann L."/>
        </authorList>
    </citation>
    <scope>NUCLEOTIDE SEQUENCE</scope>
    <source>
        <strain evidence="1">CCFEE 5714</strain>
    </source>
</reference>
<evidence type="ECO:0000313" key="1">
    <source>
        <dbReference type="EMBL" id="KAK3678639.1"/>
    </source>
</evidence>
<keyword evidence="2" id="KW-1185">Reference proteome</keyword>
<gene>
    <name evidence="1" type="ORF">LTR37_021485</name>
</gene>
<dbReference type="EMBL" id="JAUTXU010000559">
    <property type="protein sequence ID" value="KAK3678639.1"/>
    <property type="molecule type" value="Genomic_DNA"/>
</dbReference>
<accession>A0ACC3MA69</accession>
<name>A0ACC3MA69_9PEZI</name>
<dbReference type="Proteomes" id="UP001281147">
    <property type="component" value="Unassembled WGS sequence"/>
</dbReference>
<evidence type="ECO:0000313" key="2">
    <source>
        <dbReference type="Proteomes" id="UP001281147"/>
    </source>
</evidence>
<proteinExistence type="predicted"/>